<dbReference type="EMBL" id="BARU01037191">
    <property type="protein sequence ID" value="GAH85476.1"/>
    <property type="molecule type" value="Genomic_DNA"/>
</dbReference>
<organism evidence="1">
    <name type="scientific">marine sediment metagenome</name>
    <dbReference type="NCBI Taxonomy" id="412755"/>
    <lineage>
        <taxon>unclassified sequences</taxon>
        <taxon>metagenomes</taxon>
        <taxon>ecological metagenomes</taxon>
    </lineage>
</organism>
<protein>
    <submittedName>
        <fullName evidence="1">Uncharacterized protein</fullName>
    </submittedName>
</protein>
<accession>X1IST1</accession>
<gene>
    <name evidence="1" type="ORF">S03H2_57984</name>
</gene>
<sequence>MNIKEQLDSYREFKENYFKILKDFNFNYQKDCESRNYLFQILKEKTNDWNPERVLNSF</sequence>
<proteinExistence type="predicted"/>
<dbReference type="AlphaFoldDB" id="X1IST1"/>
<reference evidence="1" key="1">
    <citation type="journal article" date="2014" name="Front. Microbiol.">
        <title>High frequency of phylogenetically diverse reductive dehalogenase-homologous genes in deep subseafloor sedimentary metagenomes.</title>
        <authorList>
            <person name="Kawai M."/>
            <person name="Futagami T."/>
            <person name="Toyoda A."/>
            <person name="Takaki Y."/>
            <person name="Nishi S."/>
            <person name="Hori S."/>
            <person name="Arai W."/>
            <person name="Tsubouchi T."/>
            <person name="Morono Y."/>
            <person name="Uchiyama I."/>
            <person name="Ito T."/>
            <person name="Fujiyama A."/>
            <person name="Inagaki F."/>
            <person name="Takami H."/>
        </authorList>
    </citation>
    <scope>NUCLEOTIDE SEQUENCE</scope>
    <source>
        <strain evidence="1">Expedition CK06-06</strain>
    </source>
</reference>
<comment type="caution">
    <text evidence="1">The sequence shown here is derived from an EMBL/GenBank/DDBJ whole genome shotgun (WGS) entry which is preliminary data.</text>
</comment>
<evidence type="ECO:0000313" key="1">
    <source>
        <dbReference type="EMBL" id="GAH85476.1"/>
    </source>
</evidence>
<name>X1IST1_9ZZZZ</name>